<name>A0A8H8DGD9_9FUNG</name>
<organism evidence="2 3">
    <name type="scientific">Olpidium bornovanus</name>
    <dbReference type="NCBI Taxonomy" id="278681"/>
    <lineage>
        <taxon>Eukaryota</taxon>
        <taxon>Fungi</taxon>
        <taxon>Fungi incertae sedis</taxon>
        <taxon>Olpidiomycota</taxon>
        <taxon>Olpidiomycotina</taxon>
        <taxon>Olpidiomycetes</taxon>
        <taxon>Olpidiales</taxon>
        <taxon>Olpidiaceae</taxon>
        <taxon>Olpidium</taxon>
    </lineage>
</organism>
<sequence length="159" mass="17308">MFYTKIAHISLLTLPSSVILLGTRRIFAVVPGGLPRLSSRAWNWCERDSGEVGGACVWRPPVSCPPPAPAPAGSPVRSPARKAARHPEPIPESARAPRPPAPPRQPRPREKCRRSPFYPVQDALVSNTVDTRLGREDSTLPETALRPKAANGEGKHPQH</sequence>
<feature type="compositionally biased region" description="Pro residues" evidence="1">
    <location>
        <begin position="62"/>
        <end position="72"/>
    </location>
</feature>
<keyword evidence="3" id="KW-1185">Reference proteome</keyword>
<evidence type="ECO:0000313" key="3">
    <source>
        <dbReference type="Proteomes" id="UP000673691"/>
    </source>
</evidence>
<protein>
    <submittedName>
        <fullName evidence="2">Uncharacterized protein</fullName>
    </submittedName>
</protein>
<gene>
    <name evidence="2" type="ORF">BJ554DRAFT_2765</name>
</gene>
<evidence type="ECO:0000256" key="1">
    <source>
        <dbReference type="SAM" id="MobiDB-lite"/>
    </source>
</evidence>
<dbReference type="Proteomes" id="UP000673691">
    <property type="component" value="Unassembled WGS sequence"/>
</dbReference>
<evidence type="ECO:0000313" key="2">
    <source>
        <dbReference type="EMBL" id="KAG5457268.1"/>
    </source>
</evidence>
<dbReference type="AlphaFoldDB" id="A0A8H8DGD9"/>
<reference evidence="2 3" key="1">
    <citation type="journal article" name="Sci. Rep.">
        <title>Genome-scale phylogenetic analyses confirm Olpidium as the closest living zoosporic fungus to the non-flagellated, terrestrial fungi.</title>
        <authorList>
            <person name="Chang Y."/>
            <person name="Rochon D."/>
            <person name="Sekimoto S."/>
            <person name="Wang Y."/>
            <person name="Chovatia M."/>
            <person name="Sandor L."/>
            <person name="Salamov A."/>
            <person name="Grigoriev I.V."/>
            <person name="Stajich J.E."/>
            <person name="Spatafora J.W."/>
        </authorList>
    </citation>
    <scope>NUCLEOTIDE SEQUENCE [LARGE SCALE GENOMIC DNA]</scope>
    <source>
        <strain evidence="2">S191</strain>
    </source>
</reference>
<dbReference type="EMBL" id="JAEFCI010010343">
    <property type="protein sequence ID" value="KAG5457268.1"/>
    <property type="molecule type" value="Genomic_DNA"/>
</dbReference>
<feature type="region of interest" description="Disordered" evidence="1">
    <location>
        <begin position="61"/>
        <end position="159"/>
    </location>
</feature>
<comment type="caution">
    <text evidence="2">The sequence shown here is derived from an EMBL/GenBank/DDBJ whole genome shotgun (WGS) entry which is preliminary data.</text>
</comment>
<accession>A0A8H8DGD9</accession>
<proteinExistence type="predicted"/>